<dbReference type="PANTHER" id="PTHR15066">
    <property type="entry name" value="TRANSMEMBRANE PROTEIN 187"/>
    <property type="match status" value="1"/>
</dbReference>
<name>H3B0E8_LATCH</name>
<dbReference type="eggNOG" id="ENOG502QUS7">
    <property type="taxonomic scope" value="Eukaryota"/>
</dbReference>
<dbReference type="PANTHER" id="PTHR15066:SF0">
    <property type="entry name" value="TRANSMEMBRANE PROTEIN 187"/>
    <property type="match status" value="1"/>
</dbReference>
<evidence type="ECO:0000313" key="2">
    <source>
        <dbReference type="Ensembl" id="ENSLACP00000015369.1"/>
    </source>
</evidence>
<feature type="transmembrane region" description="Helical" evidence="1">
    <location>
        <begin position="49"/>
        <end position="74"/>
    </location>
</feature>
<dbReference type="OrthoDB" id="5973769at2759"/>
<dbReference type="InParanoid" id="H3B0E8"/>
<keyword evidence="1" id="KW-1133">Transmembrane helix</keyword>
<sequence>MSQFSKKQALLHVIIPYLLCIATALGGFFDGVFTELGYEHYAERAVPWLPLAIAMPLNSLINLGYALVGVFWLCQDHPKARGKTSPADYFKDVFAFMAMAYTPVQWARIATQTHRSAILDQWFTLPIFAWVPAWCDYIHDGWKPTHLLKLEATSILSYSLALLHEQGFELTLGLHILLAVIKGVNVQWKYGDTTSLKYMCLGILSCMGFVILKLLDHWLAQWTVFQRLTGHFWSKVCDILQIHYSFKFLVYLTPCKQ</sequence>
<organism evidence="2 3">
    <name type="scientific">Latimeria chalumnae</name>
    <name type="common">Coelacanth</name>
    <dbReference type="NCBI Taxonomy" id="7897"/>
    <lineage>
        <taxon>Eukaryota</taxon>
        <taxon>Metazoa</taxon>
        <taxon>Chordata</taxon>
        <taxon>Craniata</taxon>
        <taxon>Vertebrata</taxon>
        <taxon>Euteleostomi</taxon>
        <taxon>Coelacanthiformes</taxon>
        <taxon>Coelacanthidae</taxon>
        <taxon>Latimeria</taxon>
    </lineage>
</organism>
<gene>
    <name evidence="2" type="primary">TMEM187</name>
</gene>
<proteinExistence type="predicted"/>
<dbReference type="Ensembl" id="ENSLACT00000015475.1">
    <property type="protein sequence ID" value="ENSLACP00000015369.1"/>
    <property type="gene ID" value="ENSLACG00000013533.1"/>
</dbReference>
<dbReference type="HOGENOM" id="CLU_093204_0_0_1"/>
<dbReference type="EMBL" id="AFYH01121105">
    <property type="status" value="NOT_ANNOTATED_CDS"/>
    <property type="molecule type" value="Genomic_DNA"/>
</dbReference>
<reference evidence="2" key="3">
    <citation type="submission" date="2025-09" db="UniProtKB">
        <authorList>
            <consortium name="Ensembl"/>
        </authorList>
    </citation>
    <scope>IDENTIFICATION</scope>
</reference>
<dbReference type="Pfam" id="PF15100">
    <property type="entry name" value="TMEM187"/>
    <property type="match status" value="1"/>
</dbReference>
<keyword evidence="1" id="KW-0472">Membrane</keyword>
<dbReference type="STRING" id="7897.ENSLACP00000015369"/>
<evidence type="ECO:0000256" key="1">
    <source>
        <dbReference type="SAM" id="Phobius"/>
    </source>
</evidence>
<dbReference type="FunCoup" id="H3B0E8">
    <property type="interactions" value="101"/>
</dbReference>
<dbReference type="Proteomes" id="UP000008672">
    <property type="component" value="Unassembled WGS sequence"/>
</dbReference>
<dbReference type="GO" id="GO:0030133">
    <property type="term" value="C:transport vesicle"/>
    <property type="evidence" value="ECO:0007669"/>
    <property type="project" value="TreeGrafter"/>
</dbReference>
<feature type="transmembrane region" description="Helical" evidence="1">
    <location>
        <begin position="9"/>
        <end position="29"/>
    </location>
</feature>
<evidence type="ECO:0000313" key="3">
    <source>
        <dbReference type="Proteomes" id="UP000008672"/>
    </source>
</evidence>
<dbReference type="KEGG" id="lcm:102359706"/>
<dbReference type="GeneTree" id="ENSGT00390000011272"/>
<protein>
    <submittedName>
        <fullName evidence="2">Transmembrane protein 187</fullName>
    </submittedName>
</protein>
<reference evidence="3" key="1">
    <citation type="submission" date="2011-08" db="EMBL/GenBank/DDBJ databases">
        <title>The draft genome of Latimeria chalumnae.</title>
        <authorList>
            <person name="Di Palma F."/>
            <person name="Alfoldi J."/>
            <person name="Johnson J."/>
            <person name="Berlin A."/>
            <person name="Gnerre S."/>
            <person name="Jaffe D."/>
            <person name="MacCallum I."/>
            <person name="Young S."/>
            <person name="Walker B.J."/>
            <person name="Lander E."/>
            <person name="Lindblad-Toh K."/>
        </authorList>
    </citation>
    <scope>NUCLEOTIDE SEQUENCE [LARGE SCALE GENOMIC DNA]</scope>
    <source>
        <strain evidence="3">Wild caught</strain>
    </source>
</reference>
<dbReference type="AlphaFoldDB" id="H3B0E8"/>
<dbReference type="OMA" id="FLAMPCN"/>
<dbReference type="InterPro" id="IPR028066">
    <property type="entry name" value="TMEM187"/>
</dbReference>
<dbReference type="GeneID" id="102359706"/>
<feature type="transmembrane region" description="Helical" evidence="1">
    <location>
        <begin position="196"/>
        <end position="215"/>
    </location>
</feature>
<dbReference type="RefSeq" id="XP_064415323.1">
    <property type="nucleotide sequence ID" value="XM_064559253.1"/>
</dbReference>
<keyword evidence="1" id="KW-0812">Transmembrane</keyword>
<accession>H3B0E8</accession>
<keyword evidence="3" id="KW-1185">Reference proteome</keyword>
<dbReference type="CTD" id="8269"/>
<reference evidence="2" key="2">
    <citation type="submission" date="2025-08" db="UniProtKB">
        <authorList>
            <consortium name="Ensembl"/>
        </authorList>
    </citation>
    <scope>IDENTIFICATION</scope>
</reference>